<name>A0A7S3VF14_9STRA</name>
<evidence type="ECO:0000256" key="1">
    <source>
        <dbReference type="SAM" id="MobiDB-lite"/>
    </source>
</evidence>
<dbReference type="InterPro" id="IPR014710">
    <property type="entry name" value="RmlC-like_jellyroll"/>
</dbReference>
<dbReference type="Gene3D" id="2.60.120.10">
    <property type="entry name" value="Jelly Rolls"/>
    <property type="match status" value="2"/>
</dbReference>
<dbReference type="SMART" id="SM00558">
    <property type="entry name" value="JmjC"/>
    <property type="match status" value="1"/>
</dbReference>
<dbReference type="PANTHER" id="PTHR12461">
    <property type="entry name" value="HYPOXIA-INDUCIBLE FACTOR 1 ALPHA INHIBITOR-RELATED"/>
    <property type="match status" value="1"/>
</dbReference>
<reference evidence="3" key="1">
    <citation type="submission" date="2021-01" db="EMBL/GenBank/DDBJ databases">
        <authorList>
            <person name="Corre E."/>
            <person name="Pelletier E."/>
            <person name="Niang G."/>
            <person name="Scheremetjew M."/>
            <person name="Finn R."/>
            <person name="Kale V."/>
            <person name="Holt S."/>
            <person name="Cochrane G."/>
            <person name="Meng A."/>
            <person name="Brown T."/>
            <person name="Cohen L."/>
        </authorList>
    </citation>
    <scope>NUCLEOTIDE SEQUENCE</scope>
    <source>
        <strain evidence="3">MM31A-1</strain>
    </source>
</reference>
<evidence type="ECO:0000313" key="3">
    <source>
        <dbReference type="EMBL" id="CAE0475208.1"/>
    </source>
</evidence>
<organism evidence="3">
    <name type="scientific">Chaetoceros debilis</name>
    <dbReference type="NCBI Taxonomy" id="122233"/>
    <lineage>
        <taxon>Eukaryota</taxon>
        <taxon>Sar</taxon>
        <taxon>Stramenopiles</taxon>
        <taxon>Ochrophyta</taxon>
        <taxon>Bacillariophyta</taxon>
        <taxon>Coscinodiscophyceae</taxon>
        <taxon>Chaetocerotophycidae</taxon>
        <taxon>Chaetocerotales</taxon>
        <taxon>Chaetocerotaceae</taxon>
        <taxon>Chaetoceros</taxon>
    </lineage>
</organism>
<proteinExistence type="predicted"/>
<dbReference type="PANTHER" id="PTHR12461:SF100">
    <property type="entry name" value="JMJC DOMAIN-CONTAINING PROTEIN 4"/>
    <property type="match status" value="1"/>
</dbReference>
<evidence type="ECO:0000259" key="2">
    <source>
        <dbReference type="PROSITE" id="PS51184"/>
    </source>
</evidence>
<dbReference type="Pfam" id="PF13621">
    <property type="entry name" value="Cupin_8"/>
    <property type="match status" value="1"/>
</dbReference>
<dbReference type="InterPro" id="IPR003347">
    <property type="entry name" value="JmjC_dom"/>
</dbReference>
<feature type="domain" description="JmjC" evidence="2">
    <location>
        <begin position="182"/>
        <end position="491"/>
    </location>
</feature>
<feature type="compositionally biased region" description="Acidic residues" evidence="1">
    <location>
        <begin position="334"/>
        <end position="356"/>
    </location>
</feature>
<dbReference type="SUPFAM" id="SSF51197">
    <property type="entry name" value="Clavaminate synthase-like"/>
    <property type="match status" value="1"/>
</dbReference>
<sequence length="504" mass="56728">MENIIENALKKMEPAVLAATLGTCANKSNKKRQLDDDDGDGDGSGNIPSANKIRKPNEDVNLYSGWKVPSNKYEIPTISTSITPELFYKEYVSKRRPVVLRGSLEDLAHLQKWTNQYLKESIKGKVMVEKRAESKASFGRGNEIPMSFTKFIDLIESGDDMHYLTTQDVQADEDGRPDLMASFMKCLKNDFPLRPKIVGNLVPQNINIWMGNNKEGASSGLHHDYHDNLYCVLRGKKRFRLFSPGDAEKMSTRGKLVKVHANGRINYEGEVTTAYGADLQSDAAADASRAKDEAENRLLAAELAVKEGRDGAEEELEEAERMLEEAMDALIDIEMENDDRDEIDGDDEDDDDDEEKDVALFGGQNEGINIRTDSGDDDDHVNGDISPAENDNDDTENLCGRILVDKTVKNPDNFSLVPHHILDNEEEIRSKYPKLMEAKVSFCEIEAGEILYLPASWFHEVTSFGGHLAFNYWFHPPDAHDDFDNPYTTNFWSNDFKQRLVTLA</sequence>
<dbReference type="AlphaFoldDB" id="A0A7S3VF14"/>
<dbReference type="InterPro" id="IPR041667">
    <property type="entry name" value="Cupin_8"/>
</dbReference>
<dbReference type="PROSITE" id="PS51184">
    <property type="entry name" value="JMJC"/>
    <property type="match status" value="1"/>
</dbReference>
<gene>
    <name evidence="3" type="ORF">CDEB00056_LOCUS20061</name>
</gene>
<accession>A0A7S3VF14</accession>
<protein>
    <recommendedName>
        <fullName evidence="2">JmjC domain-containing protein</fullName>
    </recommendedName>
</protein>
<feature type="region of interest" description="Disordered" evidence="1">
    <location>
        <begin position="27"/>
        <end position="54"/>
    </location>
</feature>
<dbReference type="EMBL" id="HBIO01026129">
    <property type="protein sequence ID" value="CAE0475208.1"/>
    <property type="molecule type" value="Transcribed_RNA"/>
</dbReference>
<feature type="region of interest" description="Disordered" evidence="1">
    <location>
        <begin position="334"/>
        <end position="396"/>
    </location>
</feature>